<evidence type="ECO:0000313" key="2">
    <source>
        <dbReference type="EMBL" id="KAG7285376.1"/>
    </source>
</evidence>
<evidence type="ECO:0000313" key="3">
    <source>
        <dbReference type="Proteomes" id="UP001197093"/>
    </source>
</evidence>
<organism evidence="2 3">
    <name type="scientific">Staphylotrichum longicolle</name>
    <dbReference type="NCBI Taxonomy" id="669026"/>
    <lineage>
        <taxon>Eukaryota</taxon>
        <taxon>Fungi</taxon>
        <taxon>Dikarya</taxon>
        <taxon>Ascomycota</taxon>
        <taxon>Pezizomycotina</taxon>
        <taxon>Sordariomycetes</taxon>
        <taxon>Sordariomycetidae</taxon>
        <taxon>Sordariales</taxon>
        <taxon>Chaetomiaceae</taxon>
        <taxon>Staphylotrichum</taxon>
    </lineage>
</organism>
<feature type="domain" description="Adaptive response protein AidB N-terminal" evidence="1">
    <location>
        <begin position="44"/>
        <end position="170"/>
    </location>
</feature>
<dbReference type="Proteomes" id="UP001197093">
    <property type="component" value="Unassembled WGS sequence"/>
</dbReference>
<gene>
    <name evidence="2" type="ORF">NEMBOFW57_010003</name>
</gene>
<dbReference type="Gene3D" id="2.40.110.20">
    <property type="match status" value="1"/>
</dbReference>
<evidence type="ECO:0000259" key="1">
    <source>
        <dbReference type="Pfam" id="PF18158"/>
    </source>
</evidence>
<dbReference type="PANTHER" id="PTHR42707">
    <property type="entry name" value="ACYL-COA DEHYDROGENASE"/>
    <property type="match status" value="1"/>
</dbReference>
<dbReference type="InterPro" id="IPR041504">
    <property type="entry name" value="AidB_N"/>
</dbReference>
<dbReference type="EMBL" id="JAHCVI010000005">
    <property type="protein sequence ID" value="KAG7285376.1"/>
    <property type="molecule type" value="Genomic_DNA"/>
</dbReference>
<dbReference type="SUPFAM" id="SSF56645">
    <property type="entry name" value="Acyl-CoA dehydrogenase NM domain-like"/>
    <property type="match status" value="1"/>
</dbReference>
<comment type="caution">
    <text evidence="2">The sequence shown here is derived from an EMBL/GenBank/DDBJ whole genome shotgun (WGS) entry which is preliminary data.</text>
</comment>
<accession>A0AAD4HVX5</accession>
<name>A0AAD4HVX5_9PEZI</name>
<keyword evidence="3" id="KW-1185">Reference proteome</keyword>
<dbReference type="PANTHER" id="PTHR42707:SF2">
    <property type="entry name" value="ACD11 DEHYDROGENASE"/>
    <property type="match status" value="1"/>
</dbReference>
<dbReference type="InterPro" id="IPR009100">
    <property type="entry name" value="AcylCoA_DH/oxidase_NM_dom_sf"/>
</dbReference>
<reference evidence="2" key="1">
    <citation type="submission" date="2023-02" db="EMBL/GenBank/DDBJ databases">
        <authorList>
            <person name="Palmer J.M."/>
        </authorList>
    </citation>
    <scope>NUCLEOTIDE SEQUENCE</scope>
    <source>
        <strain evidence="2">FW57</strain>
    </source>
</reference>
<dbReference type="InterPro" id="IPR052904">
    <property type="entry name" value="Acyl-CoA_dehydrogenase-like"/>
</dbReference>
<proteinExistence type="predicted"/>
<dbReference type="AlphaFoldDB" id="A0AAD4HVX5"/>
<sequence>MSASHVASSSTSGFFQTLPEIKPQYTSEHLASRTDAPTDDPVLDRLLKQYIPADSQPQVCSDMHQVSRMVLQPSVLAHAVEAETVLPRLSPLTTFGEENRDDPLVTCHGWKALKAIGVELGAVARAYDPSLTRHNRRVHQFMVNHNWSHTATLTMCPMTMTDGSASLLLAHLDDPDGDQPGRQRVLREYRRRLVSPDAKESWTGGQWMTERSGGSDVRGTETIARRVPLTESGGTQAVGEDILGLPLGPWVIDGFKWFSSRHDGHDCCRGPRPQRLLRTYATQGREFHRRHPDPAATRWAPKDCPHELEINTGWLVGEEGKGVKEISTLLNIRTRRLRTRPTGHALWQSAGRTPRPAT</sequence>
<dbReference type="Pfam" id="PF18158">
    <property type="entry name" value="AidB_N"/>
    <property type="match status" value="1"/>
</dbReference>
<dbReference type="GO" id="GO:0003995">
    <property type="term" value="F:acyl-CoA dehydrogenase activity"/>
    <property type="evidence" value="ECO:0007669"/>
    <property type="project" value="TreeGrafter"/>
</dbReference>
<protein>
    <recommendedName>
        <fullName evidence="1">Adaptive response protein AidB N-terminal domain-containing protein</fullName>
    </recommendedName>
</protein>